<proteinExistence type="predicted"/>
<evidence type="ECO:0000313" key="4">
    <source>
        <dbReference type="Proteomes" id="UP001211907"/>
    </source>
</evidence>
<feature type="signal peptide" evidence="1">
    <location>
        <begin position="1"/>
        <end position="24"/>
    </location>
</feature>
<dbReference type="PROSITE" id="PS50948">
    <property type="entry name" value="PAN"/>
    <property type="match status" value="1"/>
</dbReference>
<name>A0AAD5XFQ6_9FUNG</name>
<comment type="caution">
    <text evidence="3">The sequence shown here is derived from an EMBL/GenBank/DDBJ whole genome shotgun (WGS) entry which is preliminary data.</text>
</comment>
<feature type="chain" id="PRO_5041909574" description="Apple domain-containing protein" evidence="1">
    <location>
        <begin position="25"/>
        <end position="1728"/>
    </location>
</feature>
<keyword evidence="4" id="KW-1185">Reference proteome</keyword>
<feature type="domain" description="Apple" evidence="2">
    <location>
        <begin position="317"/>
        <end position="397"/>
    </location>
</feature>
<evidence type="ECO:0000256" key="1">
    <source>
        <dbReference type="SAM" id="SignalP"/>
    </source>
</evidence>
<dbReference type="Proteomes" id="UP001211907">
    <property type="component" value="Unassembled WGS sequence"/>
</dbReference>
<evidence type="ECO:0000313" key="3">
    <source>
        <dbReference type="EMBL" id="KAJ3130659.1"/>
    </source>
</evidence>
<keyword evidence="1" id="KW-0732">Signal</keyword>
<dbReference type="EMBL" id="JADGJH010000368">
    <property type="protein sequence ID" value="KAJ3130659.1"/>
    <property type="molecule type" value="Genomic_DNA"/>
</dbReference>
<sequence length="1728" mass="185107">MHVVGLQVLLAALVVLALWPGILAANLKKGRRQNSLGSGANLNQTQTDSSNATAAIPATATLAVLSSSWTPTVSGISTSTITTIPSAVVFIQKPYVTTVTETFTVVTSFVITLFPTPTMTHNATATRTSTTTSHSPISTIKVGKIPRVPSVFLNGTKVSWLELNSNLQNGSTNPTLNVNISLSGQLSTQPSNHGFLFSQEFVSVSDPFNLTLIVYDQVFFTGINLLSLPQNATGGNLASATSTYSNFSMNVVVSVEGLQYGFSLSTTAGNFTYSGAFNSAPDWTYSNTVQFGSPIPISAAFSIEGFQPQSFVFAPQCHTNDLADFSPSPGVPLSSIFKPAQVIANVPNINCCATQCASTPWCSMFVLEAQSCFLYDFYLTESLYALQSNRTRYEWTGPYRTGNTAFTTSPAFVSTSVAVDPQPGVGSLFYRILTTTNINTCKVECHGDSRCNTVLYSLGTCYFSGAPILSTDFPSSDPSAVVLTAQKSDAPLIAINNYNHTGAWMSAADAFCNPLANSSRLQCISIVVPQVVNGVALSLILVKTVGIVYFDIRTGDGQAYFLSTLDMTTVGAFSVLRMQLYNVVSVTAVTSSDDTTSIWSVLSGATLEFESPIAYILENAYYEQFATILSLSQVSASARFVGADFLALDNSTVFGSSSPPVFARTLLPPAANACSSPTNARPIVLGCQDSWLCSFQCGQGLIGSTYTLLSSFAVSTSRLSYLTVPGTAIRLQNSTVMSTFTISSLGKTFTGILVSTGGVQNPGITGSMWNLYALVLSLGASNARLYNTTDFDDILNHFNQVLATNILPIPASSSALSVATPLQVMNLQYADVGPTRFGLVVQTAANQLSQRLLYNSLNVLPTPVAPTDWNFVYRYRFAVNSPLATLNALGAGILQTNIPILQYALVPDATFVVSAFMFAISEVGKLGFEALDSTIEVIIQSLASTQSQALLYAMLQYRSMISPAEDASAAFYNAPPYSLADYQQFLSSYNQIMQIEVAKNITQSITNSQNFLTQQIETSKRVVLGALYNSTIDIENEVAHFANETFKAIHDVTTDLSSFCNNAFGAIGGLANAGLELQDQQLDTALAQWNTYMEQYDASKANFQNFAGKLPGLNDHLNLVVNQAINLMENPPCDFWCSFTHVVEIGAMVASLITGFGAIADVAIAADAAVGALDIGSMVDSVADGIDGLLGAAADDLSGAVSDISSIDDAVGDFTSTVSNTVGQVQGFLNNIQGVTKQFQSISIIITVGQNFENAVLNANMSSSFGNVLVTAKQVQGEAYSVSNSVSSAVSLFSRRQTVDPDASLSDIATVLSSAIQQLQAVDIGATIASYDKSKSSIDDICGGQLAPYINQIDSSICGTLDNTYNELISLVTSMGQTTNDLVRDKDTVFQDIQNVMMYAQLKAKDAQYQQECQQYNTTQIIANIPTPTASLDFRSSFLANYNANAQFSMLLNSPTFIMNLFMYIQGYCSALFYLYPDDYENGGGNCNGITGANPATLLSASPEDFLQIIDSTVGADLVSSGNGNSIEFIGSPDFTTKAFGGDEIYKLDAIIPVKQFFANDSDLYNNFFANPGQGSLNFTVFNFMSFANYKSNSDLTDNILVNFVMPFLSTQNESPLCSSGSGIVTFNVQLSQPFYRYSSKGEMFKYLGNPYITTSSYYLLDNNMPPIPPSASNSPCGVINNGIEFLDSPSLSPFATYTITYSGNPIPDAFDNTDTELSIYISGQFWM</sequence>
<organism evidence="3 4">
    <name type="scientific">Physocladia obscura</name>
    <dbReference type="NCBI Taxonomy" id="109957"/>
    <lineage>
        <taxon>Eukaryota</taxon>
        <taxon>Fungi</taxon>
        <taxon>Fungi incertae sedis</taxon>
        <taxon>Chytridiomycota</taxon>
        <taxon>Chytridiomycota incertae sedis</taxon>
        <taxon>Chytridiomycetes</taxon>
        <taxon>Chytridiales</taxon>
        <taxon>Chytriomycetaceae</taxon>
        <taxon>Physocladia</taxon>
    </lineage>
</organism>
<reference evidence="3" key="1">
    <citation type="submission" date="2020-05" db="EMBL/GenBank/DDBJ databases">
        <title>Phylogenomic resolution of chytrid fungi.</title>
        <authorList>
            <person name="Stajich J.E."/>
            <person name="Amses K."/>
            <person name="Simmons R."/>
            <person name="Seto K."/>
            <person name="Myers J."/>
            <person name="Bonds A."/>
            <person name="Quandt C.A."/>
            <person name="Barry K."/>
            <person name="Liu P."/>
            <person name="Grigoriev I."/>
            <person name="Longcore J.E."/>
            <person name="James T.Y."/>
        </authorList>
    </citation>
    <scope>NUCLEOTIDE SEQUENCE</scope>
    <source>
        <strain evidence="3">JEL0513</strain>
    </source>
</reference>
<gene>
    <name evidence="3" type="ORF">HK100_007744</name>
</gene>
<dbReference type="InterPro" id="IPR003609">
    <property type="entry name" value="Pan_app"/>
</dbReference>
<evidence type="ECO:0000259" key="2">
    <source>
        <dbReference type="PROSITE" id="PS50948"/>
    </source>
</evidence>
<accession>A0AAD5XFQ6</accession>
<protein>
    <recommendedName>
        <fullName evidence="2">Apple domain-containing protein</fullName>
    </recommendedName>
</protein>